<keyword evidence="1" id="KW-0472">Membrane</keyword>
<keyword evidence="1" id="KW-0812">Transmembrane</keyword>
<evidence type="ECO:0000313" key="2">
    <source>
        <dbReference type="EMBL" id="KAA6431612.1"/>
    </source>
</evidence>
<feature type="transmembrane region" description="Helical" evidence="1">
    <location>
        <begin position="78"/>
        <end position="100"/>
    </location>
</feature>
<dbReference type="OrthoDB" id="946311at2"/>
<keyword evidence="1" id="KW-1133">Transmembrane helix</keyword>
<name>A0A5M8QAN8_9BACT</name>
<evidence type="ECO:0000256" key="1">
    <source>
        <dbReference type="SAM" id="Phobius"/>
    </source>
</evidence>
<accession>A0A5M8QAN8</accession>
<dbReference type="EMBL" id="VBSN01000073">
    <property type="protein sequence ID" value="KAA6431612.1"/>
    <property type="molecule type" value="Genomic_DNA"/>
</dbReference>
<keyword evidence="3" id="KW-1185">Reference proteome</keyword>
<dbReference type="AlphaFoldDB" id="A0A5M8QAN8"/>
<protein>
    <submittedName>
        <fullName evidence="2">Uncharacterized protein</fullName>
    </submittedName>
</protein>
<dbReference type="RefSeq" id="WP_139014740.1">
    <property type="nucleotide sequence ID" value="NZ_VBSN01000073.1"/>
</dbReference>
<dbReference type="Proteomes" id="UP000323994">
    <property type="component" value="Unassembled WGS sequence"/>
</dbReference>
<proteinExistence type="predicted"/>
<sequence length="175" mass="19773">MSSNIKEFVTKIKGQFSAKYGIEMDDWSAMVMAEISERFMVLNHSVKKSADKIEEAARSVKGKTYQVSFNSSQEAFKLGLGLTAPLAGMGSLIAVLLFWYKTSTEEYQTIKHIAQSYENVRDYRILMQEGEVVKREGQYCLTLTLANKNAGDILIGKEYVFEGKTKRILIPLGRH</sequence>
<organism evidence="2 3">
    <name type="scientific">Dyadobacter flavalbus</name>
    <dbReference type="NCBI Taxonomy" id="2579942"/>
    <lineage>
        <taxon>Bacteria</taxon>
        <taxon>Pseudomonadati</taxon>
        <taxon>Bacteroidota</taxon>
        <taxon>Cytophagia</taxon>
        <taxon>Cytophagales</taxon>
        <taxon>Spirosomataceae</taxon>
        <taxon>Dyadobacter</taxon>
    </lineage>
</organism>
<evidence type="ECO:0000313" key="3">
    <source>
        <dbReference type="Proteomes" id="UP000323994"/>
    </source>
</evidence>
<comment type="caution">
    <text evidence="2">The sequence shown here is derived from an EMBL/GenBank/DDBJ whole genome shotgun (WGS) entry which is preliminary data.</text>
</comment>
<reference evidence="2 3" key="1">
    <citation type="submission" date="2019-05" db="EMBL/GenBank/DDBJ databases">
        <authorList>
            <person name="Qu J.-H."/>
        </authorList>
    </citation>
    <scope>NUCLEOTIDE SEQUENCE [LARGE SCALE GENOMIC DNA]</scope>
    <source>
        <strain evidence="2 3">NS28</strain>
    </source>
</reference>
<gene>
    <name evidence="2" type="ORF">FEM33_25245</name>
</gene>